<evidence type="ECO:0000256" key="1">
    <source>
        <dbReference type="ARBA" id="ARBA00004123"/>
    </source>
</evidence>
<evidence type="ECO:0000256" key="2">
    <source>
        <dbReference type="ARBA" id="ARBA00006374"/>
    </source>
</evidence>
<feature type="compositionally biased region" description="Basic and acidic residues" evidence="5">
    <location>
        <begin position="488"/>
        <end position="500"/>
    </location>
</feature>
<keyword evidence="7" id="KW-1185">Reference proteome</keyword>
<feature type="compositionally biased region" description="Polar residues" evidence="5">
    <location>
        <begin position="421"/>
        <end position="439"/>
    </location>
</feature>
<dbReference type="InterPro" id="IPR010301">
    <property type="entry name" value="RRP1"/>
</dbReference>
<dbReference type="Proteomes" id="UP001195483">
    <property type="component" value="Unassembled WGS sequence"/>
</dbReference>
<dbReference type="EMBL" id="JAEAOA010002336">
    <property type="protein sequence ID" value="KAK3601269.1"/>
    <property type="molecule type" value="Genomic_DNA"/>
</dbReference>
<reference evidence="6" key="1">
    <citation type="journal article" date="2021" name="Genome Biol. Evol.">
        <title>A High-Quality Reference Genome for a Parasitic Bivalve with Doubly Uniparental Inheritance (Bivalvia: Unionida).</title>
        <authorList>
            <person name="Smith C.H."/>
        </authorList>
    </citation>
    <scope>NUCLEOTIDE SEQUENCE</scope>
    <source>
        <strain evidence="6">CHS0354</strain>
    </source>
</reference>
<feature type="compositionally biased region" description="Basic and acidic residues" evidence="5">
    <location>
        <begin position="288"/>
        <end position="309"/>
    </location>
</feature>
<comment type="similarity">
    <text evidence="2">Belongs to the RRP1 family.</text>
</comment>
<accession>A0AAE0T054</accession>
<dbReference type="GO" id="GO:0005634">
    <property type="term" value="C:nucleus"/>
    <property type="evidence" value="ECO:0007669"/>
    <property type="project" value="UniProtKB-SubCell"/>
</dbReference>
<dbReference type="GO" id="GO:0030688">
    <property type="term" value="C:preribosome, small subunit precursor"/>
    <property type="evidence" value="ECO:0007669"/>
    <property type="project" value="InterPro"/>
</dbReference>
<name>A0AAE0T054_9BIVA</name>
<feature type="compositionally biased region" description="Polar residues" evidence="5">
    <location>
        <begin position="461"/>
        <end position="472"/>
    </location>
</feature>
<evidence type="ECO:0000313" key="7">
    <source>
        <dbReference type="Proteomes" id="UP001195483"/>
    </source>
</evidence>
<feature type="compositionally biased region" description="Basic and acidic residues" evidence="5">
    <location>
        <begin position="354"/>
        <end position="370"/>
    </location>
</feature>
<keyword evidence="4" id="KW-0539">Nucleus</keyword>
<comment type="caution">
    <text evidence="6">The sequence shown here is derived from an EMBL/GenBank/DDBJ whole genome shotgun (WGS) entry which is preliminary data.</text>
</comment>
<evidence type="ECO:0000256" key="3">
    <source>
        <dbReference type="ARBA" id="ARBA00022552"/>
    </source>
</evidence>
<evidence type="ECO:0000256" key="5">
    <source>
        <dbReference type="SAM" id="MobiDB-lite"/>
    </source>
</evidence>
<feature type="compositionally biased region" description="Basic residues" evidence="5">
    <location>
        <begin position="371"/>
        <end position="381"/>
    </location>
</feature>
<dbReference type="Pfam" id="PF05997">
    <property type="entry name" value="Nop52"/>
    <property type="match status" value="1"/>
</dbReference>
<feature type="compositionally biased region" description="Basic and acidic residues" evidence="5">
    <location>
        <begin position="382"/>
        <end position="419"/>
    </location>
</feature>
<dbReference type="GO" id="GO:0006364">
    <property type="term" value="P:rRNA processing"/>
    <property type="evidence" value="ECO:0007669"/>
    <property type="project" value="UniProtKB-KW"/>
</dbReference>
<protein>
    <submittedName>
        <fullName evidence="6">Uncharacterized protein</fullName>
    </submittedName>
</protein>
<keyword evidence="3" id="KW-0698">rRNA processing</keyword>
<feature type="compositionally biased region" description="Basic residues" evidence="5">
    <location>
        <begin position="551"/>
        <end position="561"/>
    </location>
</feature>
<feature type="compositionally biased region" description="Basic and acidic residues" evidence="5">
    <location>
        <begin position="331"/>
        <end position="345"/>
    </location>
</feature>
<dbReference type="AlphaFoldDB" id="A0AAE0T054"/>
<organism evidence="6 7">
    <name type="scientific">Potamilus streckersoni</name>
    <dbReference type="NCBI Taxonomy" id="2493646"/>
    <lineage>
        <taxon>Eukaryota</taxon>
        <taxon>Metazoa</taxon>
        <taxon>Spiralia</taxon>
        <taxon>Lophotrochozoa</taxon>
        <taxon>Mollusca</taxon>
        <taxon>Bivalvia</taxon>
        <taxon>Autobranchia</taxon>
        <taxon>Heteroconchia</taxon>
        <taxon>Palaeoheterodonta</taxon>
        <taxon>Unionida</taxon>
        <taxon>Unionoidea</taxon>
        <taxon>Unionidae</taxon>
        <taxon>Ambleminae</taxon>
        <taxon>Lampsilini</taxon>
        <taxon>Potamilus</taxon>
    </lineage>
</organism>
<sequence length="819" mass="92582">MWSSAEVHFAQRLASNEKKTRDKAVKKLKKYLQAKSSAKRDGGFSEDDLLKIWKGLHYCMWMQDKPIIQEELADTISSLLHIFPHVPTQFQFLKVFFQTEAREWNGIDRWRLDKFMMLIRRMLREAFQMLKRLKFVDEHVNRFNSLLFDSLLSPPSSLVPDGLKIHLIDIYLEELVRIGIDNLNSEQAVNFLQPFLTFMQKADNIVLVNRVISHLLNDIQNEAEAKSLKQKYADDNEKDEEDRSTLQFDLKILANKLYELGSSKECLERNRSCIYACVRRFQDLHDGVAQKREKKTETETDISKEDINKAVRRLVTMEKNSQRKKKKKKEKKDNKGSEGGEDTKENVLQLIVEESAKSDSHDLESSDAQEKKRKKNKRKMDHCKTDEDAQTEPKSKLKKKTSFERVCDQSGKDTAKESNDIDNNSITTFQHQDPSLASEDSSESPFEKAQNTNRKLKTVMNVANISHNTTKNKAGKIVESSAIQSLKAVKDMRSKVRPTEDGNSSSNWDEDSPSPSKKQKKDCPVLRENSSTSLNDQAKKELKTGTTSKKDSRKCRGKKSPKQHDVNVDSKLSNTADINCVDTNKNVTILKSTPVSSSVDVTVLKSTPVSSSIDVTKLKSTPVSSSIDVTKLKSTPVSRGIDVPLEKGEIEIYVPNKKFKGNLKGTPLFKGGSADSEEKKTPMSAFARFEKANIPIAYVQKALFKKFAAKQAKEKKDSDTSLIDSSKKRVSFNMKKNKAVGYQESLNVSPVVPFNPDRKPEQGILKSPVIASCINSPNISTTPNPVPRLKGQKLSSYVSTPVILKKKGKSLRAKAADFF</sequence>
<gene>
    <name evidence="6" type="ORF">CHS0354_040449</name>
</gene>
<reference evidence="6" key="3">
    <citation type="submission" date="2023-05" db="EMBL/GenBank/DDBJ databases">
        <authorList>
            <person name="Smith C.H."/>
        </authorList>
    </citation>
    <scope>NUCLEOTIDE SEQUENCE</scope>
    <source>
        <strain evidence="6">CHS0354</strain>
        <tissue evidence="6">Mantle</tissue>
    </source>
</reference>
<feature type="region of interest" description="Disordered" evidence="5">
    <location>
        <begin position="288"/>
        <end position="574"/>
    </location>
</feature>
<evidence type="ECO:0000256" key="4">
    <source>
        <dbReference type="ARBA" id="ARBA00023242"/>
    </source>
</evidence>
<dbReference type="PANTHER" id="PTHR13026:SF0">
    <property type="entry name" value="RIBOSOMAL RNA PROCESSING 1B"/>
    <property type="match status" value="1"/>
</dbReference>
<evidence type="ECO:0000313" key="6">
    <source>
        <dbReference type="EMBL" id="KAK3601269.1"/>
    </source>
</evidence>
<comment type="subcellular location">
    <subcellularLocation>
        <location evidence="1">Nucleus</location>
    </subcellularLocation>
</comment>
<reference evidence="6" key="2">
    <citation type="journal article" date="2021" name="Genome Biol. Evol.">
        <title>Developing a high-quality reference genome for a parasitic bivalve with doubly uniparental inheritance (Bivalvia: Unionida).</title>
        <authorList>
            <person name="Smith C.H."/>
        </authorList>
    </citation>
    <scope>NUCLEOTIDE SEQUENCE</scope>
    <source>
        <strain evidence="6">CHS0354</strain>
        <tissue evidence="6">Mantle</tissue>
    </source>
</reference>
<dbReference type="PANTHER" id="PTHR13026">
    <property type="entry name" value="NNP-1 PROTEIN NOVEL NUCLEAR PROTEIN 1 NOP52"/>
    <property type="match status" value="1"/>
</dbReference>
<proteinExistence type="inferred from homology"/>